<organism evidence="2 3">
    <name type="scientific">Lolium multiflorum</name>
    <name type="common">Italian ryegrass</name>
    <name type="synonym">Lolium perenne subsp. multiflorum</name>
    <dbReference type="NCBI Taxonomy" id="4521"/>
    <lineage>
        <taxon>Eukaryota</taxon>
        <taxon>Viridiplantae</taxon>
        <taxon>Streptophyta</taxon>
        <taxon>Embryophyta</taxon>
        <taxon>Tracheophyta</taxon>
        <taxon>Spermatophyta</taxon>
        <taxon>Magnoliopsida</taxon>
        <taxon>Liliopsida</taxon>
        <taxon>Poales</taxon>
        <taxon>Poaceae</taxon>
        <taxon>BOP clade</taxon>
        <taxon>Pooideae</taxon>
        <taxon>Poodae</taxon>
        <taxon>Poeae</taxon>
        <taxon>Poeae Chloroplast Group 2 (Poeae type)</taxon>
        <taxon>Loliodinae</taxon>
        <taxon>Loliinae</taxon>
        <taxon>Lolium</taxon>
    </lineage>
</organism>
<comment type="caution">
    <text evidence="2">The sequence shown here is derived from an EMBL/GenBank/DDBJ whole genome shotgun (WGS) entry which is preliminary data.</text>
</comment>
<dbReference type="AlphaFoldDB" id="A0AAD8SQ72"/>
<evidence type="ECO:0000313" key="3">
    <source>
        <dbReference type="Proteomes" id="UP001231189"/>
    </source>
</evidence>
<sequence>METAAATAIALPDDLVREILLRVADPTALFRLAMACKRLRALIVDPSFLRRRWPEDSPNSSTLAGFFAALTRCGRAVFVPAPRSPISSSRRFLSSFYEAAGFLDNAVLLTSRRGLLLVRISQRHCGEPNQLAVCNMLAGTCDVLPPLPPLKPNVDLIISGFTVLTAADWCSTGRRRPPSPAPGYSSFFKVLIHGVNPNDDVPEQRYYLSMFSSDEPSWTSPRECFNHNDDIGNAHGRGSAVVSRDAAHWLFGCTSNYYTLNVSIGTGRVSLTKLLIRSSPPFNTLAPQLSIAADGTLALLHLRPQGNHIDIWTCQETKIGDGGTAEWHLTRTLELKRPKQNLNGTFSICVGERSDTLLFADPFLSLHVANLQTGATEDARQQFEGLGCEPTVPLMVDWPSVFMSRLGDSSEKRCVWYQL</sequence>
<accession>A0AAD8SQ72</accession>
<dbReference type="SUPFAM" id="SSF81383">
    <property type="entry name" value="F-box domain"/>
    <property type="match status" value="1"/>
</dbReference>
<reference evidence="2" key="1">
    <citation type="submission" date="2023-07" db="EMBL/GenBank/DDBJ databases">
        <title>A chromosome-level genome assembly of Lolium multiflorum.</title>
        <authorList>
            <person name="Chen Y."/>
            <person name="Copetti D."/>
            <person name="Kolliker R."/>
            <person name="Studer B."/>
        </authorList>
    </citation>
    <scope>NUCLEOTIDE SEQUENCE</scope>
    <source>
        <strain evidence="2">02402/16</strain>
        <tissue evidence="2">Leaf</tissue>
    </source>
</reference>
<protein>
    <recommendedName>
        <fullName evidence="1">F-box domain-containing protein</fullName>
    </recommendedName>
</protein>
<dbReference type="Pfam" id="PF00646">
    <property type="entry name" value="F-box"/>
    <property type="match status" value="1"/>
</dbReference>
<evidence type="ECO:0000259" key="1">
    <source>
        <dbReference type="PROSITE" id="PS50181"/>
    </source>
</evidence>
<dbReference type="InterPro" id="IPR036047">
    <property type="entry name" value="F-box-like_dom_sf"/>
</dbReference>
<feature type="domain" description="F-box" evidence="1">
    <location>
        <begin position="5"/>
        <end position="52"/>
    </location>
</feature>
<gene>
    <name evidence="2" type="ORF">QYE76_050038</name>
</gene>
<name>A0AAD8SQ72_LOLMU</name>
<dbReference type="PROSITE" id="PS50181">
    <property type="entry name" value="FBOX"/>
    <property type="match status" value="1"/>
</dbReference>
<proteinExistence type="predicted"/>
<dbReference type="EMBL" id="JAUUTY010000003">
    <property type="protein sequence ID" value="KAK1661879.1"/>
    <property type="molecule type" value="Genomic_DNA"/>
</dbReference>
<dbReference type="SMART" id="SM00256">
    <property type="entry name" value="FBOX"/>
    <property type="match status" value="1"/>
</dbReference>
<evidence type="ECO:0000313" key="2">
    <source>
        <dbReference type="EMBL" id="KAK1661879.1"/>
    </source>
</evidence>
<dbReference type="PANTHER" id="PTHR35828">
    <property type="entry name" value="OS08G0203800 PROTEIN-RELATED"/>
    <property type="match status" value="1"/>
</dbReference>
<dbReference type="InterPro" id="IPR001810">
    <property type="entry name" value="F-box_dom"/>
</dbReference>
<keyword evidence="3" id="KW-1185">Reference proteome</keyword>
<dbReference type="Proteomes" id="UP001231189">
    <property type="component" value="Unassembled WGS sequence"/>
</dbReference>
<dbReference type="PANTHER" id="PTHR35828:SF25">
    <property type="entry name" value="OS08G0203800 PROTEIN"/>
    <property type="match status" value="1"/>
</dbReference>